<dbReference type="OrthoDB" id="434126at2759"/>
<keyword evidence="6 8" id="KW-0472">Membrane</keyword>
<dbReference type="CTD" id="180941"/>
<comment type="function">
    <text evidence="8">Involved in the maturation of specific proteins in the endoplasmic reticulum.</text>
</comment>
<keyword evidence="7" id="KW-0325">Glycoprotein</keyword>
<keyword evidence="4 8" id="KW-0256">Endoplasmic reticulum</keyword>
<dbReference type="PhylomeDB" id="Q2L6Y0"/>
<evidence type="ECO:0000256" key="3">
    <source>
        <dbReference type="ARBA" id="ARBA00022692"/>
    </source>
</evidence>
<feature type="domain" description="Lipase maturation factor 1/2 N-terminal" evidence="9">
    <location>
        <begin position="122"/>
        <end position="273"/>
    </location>
</feature>
<dbReference type="PANTHER" id="PTHR14463:SF5">
    <property type="entry name" value="LIPASE MATURATION FACTOR 2"/>
    <property type="match status" value="1"/>
</dbReference>
<evidence type="ECO:0000256" key="5">
    <source>
        <dbReference type="ARBA" id="ARBA00022989"/>
    </source>
</evidence>
<dbReference type="InterPro" id="IPR057434">
    <property type="entry name" value="LMF1/2_N"/>
</dbReference>
<feature type="domain" description="Lipase maturation factor 1/2 C-terminal" evidence="10">
    <location>
        <begin position="413"/>
        <end position="549"/>
    </location>
</feature>
<organism evidence="11 12">
    <name type="scientific">Caenorhabditis elegans</name>
    <dbReference type="NCBI Taxonomy" id="6239"/>
    <lineage>
        <taxon>Eukaryota</taxon>
        <taxon>Metazoa</taxon>
        <taxon>Ecdysozoa</taxon>
        <taxon>Nematoda</taxon>
        <taxon>Chromadorea</taxon>
        <taxon>Rhabditida</taxon>
        <taxon>Rhabditina</taxon>
        <taxon>Rhabditomorpha</taxon>
        <taxon>Rhabditoidea</taxon>
        <taxon>Rhabditidae</taxon>
        <taxon>Peloderinae</taxon>
        <taxon>Caenorhabditis</taxon>
    </lineage>
</organism>
<feature type="transmembrane region" description="Helical" evidence="8">
    <location>
        <begin position="362"/>
        <end position="384"/>
    </location>
</feature>
<dbReference type="STRING" id="6239.K11G12.6b.1"/>
<feature type="transmembrane region" description="Helical" evidence="8">
    <location>
        <begin position="12"/>
        <end position="32"/>
    </location>
</feature>
<evidence type="ECO:0007829" key="14">
    <source>
        <dbReference type="PeptideAtlas" id="Q2L6Y0"/>
    </source>
</evidence>
<evidence type="ECO:0000256" key="8">
    <source>
        <dbReference type="RuleBase" id="RU361229"/>
    </source>
</evidence>
<evidence type="ECO:0000259" key="10">
    <source>
        <dbReference type="Pfam" id="PF25179"/>
    </source>
</evidence>
<dbReference type="AGR" id="WB:WBGene00019657"/>
<protein>
    <recommendedName>
        <fullName evidence="8">Lipase maturation factor</fullName>
    </recommendedName>
</protein>
<dbReference type="Bgee" id="WBGene00019657">
    <property type="expression patterns" value="Expressed in pharyngeal muscle cell (C elegans) and 4 other cell types or tissues"/>
</dbReference>
<dbReference type="Pfam" id="PF06762">
    <property type="entry name" value="LMF1"/>
    <property type="match status" value="1"/>
</dbReference>
<dbReference type="InParanoid" id="Q2L6Y0"/>
<sequence length="624" mass="72391">MPPLGTKRIKKCILYGQLIVLFTAFSSIYPQIHGLFGERGLVPVAPMLECEEESIFQCRLPLLRSVCQILHLSPSVGLQAFCLVGLFLSAFAIYKPRCQNIITYLILYLLYRTIYEAGGVFMYYQWDALLLESTVYVAILAWFDNGPADSIALFGIVSLLLRVVFMNGATKLLSKCPTWWNLTALNYHFESQPLPTPFAWYAHYFPQFFKQLATLQMNFIEILLPPLFLIPLIHVRYFVFFCQVLLTTLTLFTGNNGFFNYNILVLMVSLLQTPRVPIGASFLAAIVFAKIGFEVVYRLPYKILFEDDRLPSFALTLTHESFRKFMIYYIDVIVATMAIIFTIVNCYSMLKVGSSQNGRMKKWVHLAFVLCSVLFLGVYGNIPLLRMDEKLAQRTYEPPVVMTMYKTVNSWSVANSYGSYRQMTGTHGRPEIVIEGSHHIEGPWREIEFTSKPGKVSKRPRFISPHHPRLDMQMYYAAEGTYQQNPFFLSLVYHLMQNTTEVVNLIEDYPFKNRSEPMRFARAKLYMYHFTDIGDKNWWTRSFQEEYMPTFNKGNDALLNYLTEHKIINKRKSEFVNGPLGKYLKQCHRLTAGIDEIALISTMVVLVFFRKMYSYFFSAHRRNE</sequence>
<dbReference type="RefSeq" id="NP_001041274.2">
    <property type="nucleotide sequence ID" value="NM_001047809.3"/>
</dbReference>
<comment type="similarity">
    <text evidence="2 8">Belongs to the lipase maturation factor family.</text>
</comment>
<feature type="transmembrane region" description="Helical" evidence="8">
    <location>
        <begin position="146"/>
        <end position="165"/>
    </location>
</feature>
<keyword evidence="12" id="KW-1185">Reference proteome</keyword>
<proteinExistence type="evidence at protein level"/>
<evidence type="ECO:0000256" key="2">
    <source>
        <dbReference type="ARBA" id="ARBA00005512"/>
    </source>
</evidence>
<evidence type="ECO:0000256" key="4">
    <source>
        <dbReference type="ARBA" id="ARBA00022824"/>
    </source>
</evidence>
<keyword evidence="5 8" id="KW-1133">Transmembrane helix</keyword>
<feature type="transmembrane region" description="Helical" evidence="8">
    <location>
        <begin position="101"/>
        <end position="126"/>
    </location>
</feature>
<dbReference type="InterPro" id="IPR057433">
    <property type="entry name" value="LMF1/2_C"/>
</dbReference>
<evidence type="ECO:0000256" key="7">
    <source>
        <dbReference type="ARBA" id="ARBA00023180"/>
    </source>
</evidence>
<dbReference type="Pfam" id="PF25179">
    <property type="entry name" value="LMF1_C"/>
    <property type="match status" value="1"/>
</dbReference>
<dbReference type="EMBL" id="BX284606">
    <property type="protein sequence ID" value="CCD70801.1"/>
    <property type="molecule type" value="Genomic_DNA"/>
</dbReference>
<dbReference type="Proteomes" id="UP000001940">
    <property type="component" value="Chromosome X"/>
</dbReference>
<reference evidence="11 12" key="1">
    <citation type="journal article" date="1998" name="Science">
        <title>Genome sequence of the nematode C. elegans: a platform for investigating biology.</title>
        <authorList>
            <consortium name="The C. elegans sequencing consortium"/>
            <person name="Sulson J.E."/>
            <person name="Waterston R."/>
        </authorList>
    </citation>
    <scope>NUCLEOTIDE SEQUENCE [LARGE SCALE GENOMIC DNA]</scope>
    <source>
        <strain evidence="11 12">Bristol N2</strain>
    </source>
</reference>
<dbReference type="GeneID" id="180941"/>
<feature type="transmembrane region" description="Helical" evidence="8">
    <location>
        <begin position="76"/>
        <end position="94"/>
    </location>
</feature>
<dbReference type="UCSC" id="K11G12.6b">
    <property type="organism name" value="c. elegans"/>
</dbReference>
<gene>
    <name evidence="11" type="ORF">CELE_K11G12.6</name>
    <name evidence="11 13" type="ORF">K11G12.6</name>
</gene>
<evidence type="ECO:0000259" key="9">
    <source>
        <dbReference type="Pfam" id="PF06762"/>
    </source>
</evidence>
<dbReference type="GO" id="GO:0005789">
    <property type="term" value="C:endoplasmic reticulum membrane"/>
    <property type="evidence" value="ECO:0000318"/>
    <property type="project" value="GO_Central"/>
</dbReference>
<evidence type="ECO:0000313" key="11">
    <source>
        <dbReference type="EMBL" id="CCD70801.1"/>
    </source>
</evidence>
<keyword evidence="14" id="KW-1267">Proteomics identification</keyword>
<dbReference type="AlphaFoldDB" id="Q2L6Y0"/>
<dbReference type="OMA" id="HYTPWSQ"/>
<feature type="transmembrane region" description="Helical" evidence="8">
    <location>
        <begin position="278"/>
        <end position="297"/>
    </location>
</feature>
<dbReference type="GO" id="GO:0051604">
    <property type="term" value="P:protein maturation"/>
    <property type="evidence" value="ECO:0000318"/>
    <property type="project" value="GO_Central"/>
</dbReference>
<keyword evidence="3 8" id="KW-0812">Transmembrane</keyword>
<dbReference type="ExpressionAtlas" id="Q2L6Y0">
    <property type="expression patterns" value="baseline and differential"/>
</dbReference>
<evidence type="ECO:0000256" key="1">
    <source>
        <dbReference type="ARBA" id="ARBA00004477"/>
    </source>
</evidence>
<evidence type="ECO:0000313" key="13">
    <source>
        <dbReference type="WormBase" id="K11G12.6b"/>
    </source>
</evidence>
<dbReference type="PANTHER" id="PTHR14463">
    <property type="entry name" value="LIPASE MATURATION FACTOR"/>
    <property type="match status" value="1"/>
</dbReference>
<dbReference type="eggNOG" id="ENOG502QTN6">
    <property type="taxonomic scope" value="Eukaryota"/>
</dbReference>
<dbReference type="WormBase" id="K11G12.6b">
    <property type="protein sequence ID" value="CE41829"/>
    <property type="gene ID" value="WBGene00019657"/>
</dbReference>
<dbReference type="FunCoup" id="Q2L6Y0">
    <property type="interactions" value="1343"/>
</dbReference>
<comment type="subcellular location">
    <subcellularLocation>
        <location evidence="1 8">Endoplasmic reticulum membrane</location>
        <topology evidence="1 8">Multi-pass membrane protein</topology>
    </subcellularLocation>
</comment>
<evidence type="ECO:0000256" key="6">
    <source>
        <dbReference type="ARBA" id="ARBA00023136"/>
    </source>
</evidence>
<accession>Q2L6Y0</accession>
<feature type="transmembrane region" description="Helical" evidence="8">
    <location>
        <begin position="327"/>
        <end position="350"/>
    </location>
</feature>
<evidence type="ECO:0000313" key="12">
    <source>
        <dbReference type="Proteomes" id="UP000001940"/>
    </source>
</evidence>
<dbReference type="PaxDb" id="6239-K11G12.6b"/>
<name>Q2L6Y0_CAEEL</name>
<dbReference type="InterPro" id="IPR009613">
    <property type="entry name" value="LMF"/>
</dbReference>